<dbReference type="Proteomes" id="UP000708208">
    <property type="component" value="Unassembled WGS sequence"/>
</dbReference>
<comment type="similarity">
    <text evidence="2">Belongs to the glycosyltransferase 8 family.</text>
</comment>
<comment type="caution">
    <text evidence="10">The sequence shown here is derived from an EMBL/GenBank/DDBJ whole genome shotgun (WGS) entry which is preliminary data.</text>
</comment>
<evidence type="ECO:0000256" key="4">
    <source>
        <dbReference type="ARBA" id="ARBA00022679"/>
    </source>
</evidence>
<name>A0A8J2NNG2_9HEXA</name>
<evidence type="ECO:0000256" key="1">
    <source>
        <dbReference type="ARBA" id="ARBA00004606"/>
    </source>
</evidence>
<evidence type="ECO:0000313" key="10">
    <source>
        <dbReference type="EMBL" id="CAG7719686.1"/>
    </source>
</evidence>
<keyword evidence="9" id="KW-0325">Glycoprotein</keyword>
<evidence type="ECO:0000256" key="7">
    <source>
        <dbReference type="ARBA" id="ARBA00022989"/>
    </source>
</evidence>
<keyword evidence="11" id="KW-1185">Reference proteome</keyword>
<dbReference type="EMBL" id="CAJVCH010063644">
    <property type="protein sequence ID" value="CAG7719686.1"/>
    <property type="molecule type" value="Genomic_DNA"/>
</dbReference>
<evidence type="ECO:0000313" key="11">
    <source>
        <dbReference type="Proteomes" id="UP000708208"/>
    </source>
</evidence>
<dbReference type="Pfam" id="PF01501">
    <property type="entry name" value="Glyco_transf_8"/>
    <property type="match status" value="1"/>
</dbReference>
<proteinExistence type="inferred from homology"/>
<dbReference type="InterPro" id="IPR051993">
    <property type="entry name" value="Glycosyltransferase_8"/>
</dbReference>
<dbReference type="GO" id="GO:0016020">
    <property type="term" value="C:membrane"/>
    <property type="evidence" value="ECO:0007669"/>
    <property type="project" value="UniProtKB-SubCell"/>
</dbReference>
<keyword evidence="4" id="KW-0808">Transferase</keyword>
<dbReference type="PANTHER" id="PTHR46012:SF2">
    <property type="entry name" value="IP22168P"/>
    <property type="match status" value="1"/>
</dbReference>
<dbReference type="GO" id="GO:0016266">
    <property type="term" value="P:protein O-linked glycosylation via N-acetyl-galactosamine"/>
    <property type="evidence" value="ECO:0007669"/>
    <property type="project" value="TreeGrafter"/>
</dbReference>
<evidence type="ECO:0000256" key="3">
    <source>
        <dbReference type="ARBA" id="ARBA00022676"/>
    </source>
</evidence>
<dbReference type="PANTHER" id="PTHR46012">
    <property type="entry name" value="IP22168P"/>
    <property type="match status" value="1"/>
</dbReference>
<protein>
    <recommendedName>
        <fullName evidence="12">Glucoside xylosyltransferase 1</fullName>
    </recommendedName>
</protein>
<evidence type="ECO:0000256" key="2">
    <source>
        <dbReference type="ARBA" id="ARBA00006351"/>
    </source>
</evidence>
<dbReference type="InterPro" id="IPR002495">
    <property type="entry name" value="Glyco_trans_8"/>
</dbReference>
<dbReference type="AlphaFoldDB" id="A0A8J2NNG2"/>
<comment type="subcellular location">
    <subcellularLocation>
        <location evidence="1">Membrane</location>
        <topology evidence="1">Single-pass type II membrane protein</topology>
    </subcellularLocation>
</comment>
<evidence type="ECO:0008006" key="12">
    <source>
        <dbReference type="Google" id="ProtNLM"/>
    </source>
</evidence>
<sequence length="443" mass="51182">MSRYKGNIFYLKSETEGEHMSTFEVLSQITSPTKTITEVKKDDLQLDLNETIKVLNLMGKSWTNLDTLEKLLKNFQNASSHSILSRMSANYTHIQAKAPQKRVRNEKQGIKENITLAFVSCGSRRFEALVMLKSAVMFSQDAALHVVMFGDADTISDVGQDILALKWTTNALGWDFTYELHLEWFPPERIAEWRKMYTPCATERLFFPSLLPHIDSLIYLDTDTLLLSNLTEFWQHFKNNMRDEKLAGLAANNEPTARGWYNSMAETPYYGSRGLNAGVMLMNLTQMRNFSFEQKSLAAHSLYREKLKLADQDILNIIFHAFPEKLYKLDCSYNFNWVHCGDKKIYPCHHKTTGESFCFCNDTVTNGVQIVHGNSKTFHTNLFPFLTHLYSEFEKFDLLADSPKILFENLKAHFKGLEKPCYPLTPDILYRNAEKYLQNLEQT</sequence>
<evidence type="ECO:0000256" key="9">
    <source>
        <dbReference type="ARBA" id="ARBA00023180"/>
    </source>
</evidence>
<accession>A0A8J2NNG2</accession>
<keyword evidence="3" id="KW-0328">Glycosyltransferase</keyword>
<evidence type="ECO:0000256" key="5">
    <source>
        <dbReference type="ARBA" id="ARBA00022692"/>
    </source>
</evidence>
<dbReference type="OrthoDB" id="6238971at2759"/>
<organism evidence="10 11">
    <name type="scientific">Allacma fusca</name>
    <dbReference type="NCBI Taxonomy" id="39272"/>
    <lineage>
        <taxon>Eukaryota</taxon>
        <taxon>Metazoa</taxon>
        <taxon>Ecdysozoa</taxon>
        <taxon>Arthropoda</taxon>
        <taxon>Hexapoda</taxon>
        <taxon>Collembola</taxon>
        <taxon>Symphypleona</taxon>
        <taxon>Sminthuridae</taxon>
        <taxon>Allacma</taxon>
    </lineage>
</organism>
<evidence type="ECO:0000256" key="8">
    <source>
        <dbReference type="ARBA" id="ARBA00023136"/>
    </source>
</evidence>
<keyword evidence="7" id="KW-1133">Transmembrane helix</keyword>
<gene>
    <name evidence="10" type="ORF">AFUS01_LOCUS8998</name>
</gene>
<keyword evidence="6" id="KW-0735">Signal-anchor</keyword>
<keyword evidence="5" id="KW-0812">Transmembrane</keyword>
<keyword evidence="8" id="KW-0472">Membrane</keyword>
<reference evidence="10" key="1">
    <citation type="submission" date="2021-06" db="EMBL/GenBank/DDBJ databases">
        <authorList>
            <person name="Hodson N. C."/>
            <person name="Mongue J. A."/>
            <person name="Jaron S. K."/>
        </authorList>
    </citation>
    <scope>NUCLEOTIDE SEQUENCE</scope>
</reference>
<dbReference type="GO" id="GO:0035252">
    <property type="term" value="F:UDP-xylosyltransferase activity"/>
    <property type="evidence" value="ECO:0007669"/>
    <property type="project" value="TreeGrafter"/>
</dbReference>
<evidence type="ECO:0000256" key="6">
    <source>
        <dbReference type="ARBA" id="ARBA00022968"/>
    </source>
</evidence>